<dbReference type="AlphaFoldDB" id="A0ABD1JW12"/>
<keyword evidence="1" id="KW-0472">Membrane</keyword>
<feature type="transmembrane region" description="Helical" evidence="1">
    <location>
        <begin position="199"/>
        <end position="224"/>
    </location>
</feature>
<proteinExistence type="predicted"/>
<dbReference type="InterPro" id="IPR049352">
    <property type="entry name" value="Rost"/>
</dbReference>
<keyword evidence="1" id="KW-0812">Transmembrane</keyword>
<feature type="transmembrane region" description="Helical" evidence="1">
    <location>
        <begin position="142"/>
        <end position="162"/>
    </location>
</feature>
<dbReference type="PANTHER" id="PTHR12242">
    <property type="entry name" value="OS02G0130600 PROTEIN-RELATED"/>
    <property type="match status" value="1"/>
</dbReference>
<evidence type="ECO:0008006" key="4">
    <source>
        <dbReference type="Google" id="ProtNLM"/>
    </source>
</evidence>
<feature type="transmembrane region" description="Helical" evidence="1">
    <location>
        <begin position="68"/>
        <end position="97"/>
    </location>
</feature>
<gene>
    <name evidence="2" type="ORF">ACEWY4_013196</name>
</gene>
<keyword evidence="1" id="KW-1133">Transmembrane helix</keyword>
<feature type="transmembrane region" description="Helical" evidence="1">
    <location>
        <begin position="41"/>
        <end position="62"/>
    </location>
</feature>
<feature type="transmembrane region" description="Helical" evidence="1">
    <location>
        <begin position="244"/>
        <end position="269"/>
    </location>
</feature>
<protein>
    <recommendedName>
        <fullName evidence="4">Protein rolling stone</fullName>
    </recommendedName>
</protein>
<keyword evidence="3" id="KW-1185">Reference proteome</keyword>
<evidence type="ECO:0000256" key="1">
    <source>
        <dbReference type="SAM" id="Phobius"/>
    </source>
</evidence>
<dbReference type="Pfam" id="PF21534">
    <property type="entry name" value="Rost"/>
    <property type="match status" value="1"/>
</dbReference>
<sequence length="349" mass="39629">MGANWVQNFKKEFRVKKLHLFPSSPELLLEPRWHVRPWVWVLYRLLAFLYTLAWCIHSGLLFGTPKWLILLSHLTYCVLGLYYLTALVNLIVALVFIRRFCRRKVKGAYCRTLTSCPTGGSGEQWALFRIPAPLAAALRLQWLLLVLVGSFSLNVSILYWTVNYPMSRHPIRPFSINLHVVNSFQVLLEVFLSSSPVHLYHYIYLLAAGILYLLFAILFWLGGFTNMNGQPYVYRVLDFGEHPVMAAISALGFSLVGLPLFHFALWTVQVLRERLARGPRGRRYALRREAWWWGGVGGLAPFLTSAMESQAPVFARGDGEPQVLLTALPHGYCSVTSESPPECPSFAAA</sequence>
<accession>A0ABD1JW12</accession>
<dbReference type="PANTHER" id="PTHR12242:SF45">
    <property type="entry name" value="MARVEL DOMAIN-CONTAINING PROTEIN"/>
    <property type="match status" value="1"/>
</dbReference>
<organism evidence="2 3">
    <name type="scientific">Coilia grayii</name>
    <name type="common">Gray's grenadier anchovy</name>
    <dbReference type="NCBI Taxonomy" id="363190"/>
    <lineage>
        <taxon>Eukaryota</taxon>
        <taxon>Metazoa</taxon>
        <taxon>Chordata</taxon>
        <taxon>Craniata</taxon>
        <taxon>Vertebrata</taxon>
        <taxon>Euteleostomi</taxon>
        <taxon>Actinopterygii</taxon>
        <taxon>Neopterygii</taxon>
        <taxon>Teleostei</taxon>
        <taxon>Clupei</taxon>
        <taxon>Clupeiformes</taxon>
        <taxon>Clupeoidei</taxon>
        <taxon>Engraulidae</taxon>
        <taxon>Coilinae</taxon>
        <taxon>Coilia</taxon>
    </lineage>
</organism>
<reference evidence="2 3" key="1">
    <citation type="submission" date="2024-09" db="EMBL/GenBank/DDBJ databases">
        <title>A chromosome-level genome assembly of Gray's grenadier anchovy, Coilia grayii.</title>
        <authorList>
            <person name="Fu Z."/>
        </authorList>
    </citation>
    <scope>NUCLEOTIDE SEQUENCE [LARGE SCALE GENOMIC DNA]</scope>
    <source>
        <strain evidence="2">G4</strain>
        <tissue evidence="2">Muscle</tissue>
    </source>
</reference>
<comment type="caution">
    <text evidence="2">The sequence shown here is derived from an EMBL/GenBank/DDBJ whole genome shotgun (WGS) entry which is preliminary data.</text>
</comment>
<evidence type="ECO:0000313" key="2">
    <source>
        <dbReference type="EMBL" id="KAL2090933.1"/>
    </source>
</evidence>
<dbReference type="Proteomes" id="UP001591681">
    <property type="component" value="Unassembled WGS sequence"/>
</dbReference>
<evidence type="ECO:0000313" key="3">
    <source>
        <dbReference type="Proteomes" id="UP001591681"/>
    </source>
</evidence>
<dbReference type="EMBL" id="JBHFQA010000011">
    <property type="protein sequence ID" value="KAL2090933.1"/>
    <property type="molecule type" value="Genomic_DNA"/>
</dbReference>
<name>A0ABD1JW12_9TELE</name>